<evidence type="ECO:0000313" key="2">
    <source>
        <dbReference type="Proteomes" id="UP000046395"/>
    </source>
</evidence>
<dbReference type="AlphaFoldDB" id="A0A5S6Q5U3"/>
<evidence type="ECO:0000313" key="3">
    <source>
        <dbReference type="WBParaSite" id="TMUE_1000002641.1"/>
    </source>
</evidence>
<proteinExistence type="predicted"/>
<accession>A0A5S6Q5U3</accession>
<feature type="region of interest" description="Disordered" evidence="1">
    <location>
        <begin position="23"/>
        <end position="50"/>
    </location>
</feature>
<keyword evidence="2" id="KW-1185">Reference proteome</keyword>
<organism evidence="2 3">
    <name type="scientific">Trichuris muris</name>
    <name type="common">Mouse whipworm</name>
    <dbReference type="NCBI Taxonomy" id="70415"/>
    <lineage>
        <taxon>Eukaryota</taxon>
        <taxon>Metazoa</taxon>
        <taxon>Ecdysozoa</taxon>
        <taxon>Nematoda</taxon>
        <taxon>Enoplea</taxon>
        <taxon>Dorylaimia</taxon>
        <taxon>Trichinellida</taxon>
        <taxon>Trichuridae</taxon>
        <taxon>Trichuris</taxon>
    </lineage>
</organism>
<protein>
    <submittedName>
        <fullName evidence="3">Uncharacterized protein</fullName>
    </submittedName>
</protein>
<sequence length="93" mass="10713">MPGRRALADRRLLAFQTKNTRYPRTQPMGQVQPKRKLGEPSPGGVCRRESSEKQLVKALKEGVGLRQCLWVKSIERFQRKTASSTFDKSRLKR</sequence>
<dbReference type="Proteomes" id="UP000046395">
    <property type="component" value="Unassembled WGS sequence"/>
</dbReference>
<reference evidence="3" key="1">
    <citation type="submission" date="2019-12" db="UniProtKB">
        <authorList>
            <consortium name="WormBaseParasite"/>
        </authorList>
    </citation>
    <scope>IDENTIFICATION</scope>
</reference>
<name>A0A5S6Q5U3_TRIMR</name>
<evidence type="ECO:0000256" key="1">
    <source>
        <dbReference type="SAM" id="MobiDB-lite"/>
    </source>
</evidence>
<dbReference type="WBParaSite" id="TMUE_1000002641.1">
    <property type="protein sequence ID" value="TMUE_1000002641.1"/>
    <property type="gene ID" value="WBGene00298409"/>
</dbReference>